<organism evidence="2 3">
    <name type="scientific">Ramlibacter terrae</name>
    <dbReference type="NCBI Taxonomy" id="2732511"/>
    <lineage>
        <taxon>Bacteria</taxon>
        <taxon>Pseudomonadati</taxon>
        <taxon>Pseudomonadota</taxon>
        <taxon>Betaproteobacteria</taxon>
        <taxon>Burkholderiales</taxon>
        <taxon>Comamonadaceae</taxon>
        <taxon>Ramlibacter</taxon>
    </lineage>
</organism>
<evidence type="ECO:0000256" key="1">
    <source>
        <dbReference type="SAM" id="MobiDB-lite"/>
    </source>
</evidence>
<dbReference type="Proteomes" id="UP000500826">
    <property type="component" value="Chromosome"/>
</dbReference>
<keyword evidence="3" id="KW-1185">Reference proteome</keyword>
<gene>
    <name evidence="2" type="ORF">HK414_09185</name>
</gene>
<feature type="compositionally biased region" description="Basic residues" evidence="1">
    <location>
        <begin position="299"/>
        <end position="311"/>
    </location>
</feature>
<dbReference type="EMBL" id="CP053418">
    <property type="protein sequence ID" value="QJW84033.1"/>
    <property type="molecule type" value="Genomic_DNA"/>
</dbReference>
<sequence>MVVDATRTKDPDGQPVTIKFDLLAKPKASKVVLSVAARSARFKPDAAGTYRLRVRGTDPLGAGFETVYTFVADNRGPNPVLVATVGETIGTPRTATVKASVGYDVLLDSARSSDPDGNKLTRSWQIVSGPSGSDATLSSRTGTATVLSPDVVGNYVVRLTVTDSRGAKAIFNTTVQVDNRRPVAQVGTNATPDSLPSAPGVQVPLGTELTLRGDASEDADGDVLAYAWSVDSRPAGSTARPSSATAASPLFTPDRGRNVRAPAARDRFRGRILRAHADAAGRHPRTGGGGGPGATHGPAGRHRARLRRPEF</sequence>
<feature type="compositionally biased region" description="Basic and acidic residues" evidence="1">
    <location>
        <begin position="263"/>
        <end position="281"/>
    </location>
</feature>
<reference evidence="2 3" key="1">
    <citation type="submission" date="2020-05" db="EMBL/GenBank/DDBJ databases">
        <title>Ramlibacter rhizophilus sp. nov., isolated from rhizosphere soil of national flower Mugunghwa from South Korea.</title>
        <authorList>
            <person name="Zheng-Fei Y."/>
            <person name="Huan T."/>
        </authorList>
    </citation>
    <scope>NUCLEOTIDE SEQUENCE [LARGE SCALE GENOMIC DNA]</scope>
    <source>
        <strain evidence="2 3">H242</strain>
    </source>
</reference>
<feature type="region of interest" description="Disordered" evidence="1">
    <location>
        <begin position="233"/>
        <end position="311"/>
    </location>
</feature>
<evidence type="ECO:0008006" key="4">
    <source>
        <dbReference type="Google" id="ProtNLM"/>
    </source>
</evidence>
<feature type="compositionally biased region" description="Low complexity" evidence="1">
    <location>
        <begin position="233"/>
        <end position="249"/>
    </location>
</feature>
<dbReference type="InterPro" id="IPR013783">
    <property type="entry name" value="Ig-like_fold"/>
</dbReference>
<protein>
    <recommendedName>
        <fullName evidence="4">PKD domain-containing protein</fullName>
    </recommendedName>
</protein>
<dbReference type="InterPro" id="IPR035986">
    <property type="entry name" value="PKD_dom_sf"/>
</dbReference>
<dbReference type="Pfam" id="PF22352">
    <property type="entry name" value="K319L-like_PKD"/>
    <property type="match status" value="1"/>
</dbReference>
<accession>A0ABX6P1T0</accession>
<dbReference type="Gene3D" id="2.60.40.10">
    <property type="entry name" value="Immunoglobulins"/>
    <property type="match status" value="3"/>
</dbReference>
<name>A0ABX6P1T0_9BURK</name>
<evidence type="ECO:0000313" key="2">
    <source>
        <dbReference type="EMBL" id="QJW84033.1"/>
    </source>
</evidence>
<dbReference type="SUPFAM" id="SSF49299">
    <property type="entry name" value="PKD domain"/>
    <property type="match status" value="1"/>
</dbReference>
<proteinExistence type="predicted"/>
<evidence type="ECO:0000313" key="3">
    <source>
        <dbReference type="Proteomes" id="UP000500826"/>
    </source>
</evidence>